<reference evidence="1 4" key="1">
    <citation type="submission" date="2013-02" db="EMBL/GenBank/DDBJ databases">
        <title>The Genome Sequence of Acinetobacter sp. NIPH 809.</title>
        <authorList>
            <consortium name="The Broad Institute Genome Sequencing Platform"/>
            <consortium name="The Broad Institute Genome Sequencing Center for Infectious Disease"/>
            <person name="Cerqueira G."/>
            <person name="Feldgarden M."/>
            <person name="Courvalin P."/>
            <person name="Perichon B."/>
            <person name="Grillot-Courvalin C."/>
            <person name="Clermont D."/>
            <person name="Rocha E."/>
            <person name="Yoon E.-J."/>
            <person name="Nemec A."/>
            <person name="Walker B."/>
            <person name="Young S.K."/>
            <person name="Zeng Q."/>
            <person name="Gargeya S."/>
            <person name="Fitzgerald M."/>
            <person name="Haas B."/>
            <person name="Abouelleil A."/>
            <person name="Alvarado L."/>
            <person name="Arachchi H.M."/>
            <person name="Berlin A.M."/>
            <person name="Chapman S.B."/>
            <person name="Dewar J."/>
            <person name="Goldberg J."/>
            <person name="Griggs A."/>
            <person name="Gujja S."/>
            <person name="Hansen M."/>
            <person name="Howarth C."/>
            <person name="Imamovic A."/>
            <person name="Larimer J."/>
            <person name="McCowan C."/>
            <person name="Murphy C."/>
            <person name="Neiman D."/>
            <person name="Pearson M."/>
            <person name="Priest M."/>
            <person name="Roberts A."/>
            <person name="Saif S."/>
            <person name="Shea T."/>
            <person name="Sisk P."/>
            <person name="Sykes S."/>
            <person name="Wortman J."/>
            <person name="Nusbaum C."/>
            <person name="Birren B."/>
        </authorList>
    </citation>
    <scope>NUCLEOTIDE SEQUENCE [LARGE SCALE GENOMIC DNA]</scope>
    <source>
        <strain evidence="1 4">NIPH 809</strain>
    </source>
</reference>
<dbReference type="EMBL" id="CABWKZ010000014">
    <property type="protein sequence ID" value="VXA55507.1"/>
    <property type="molecule type" value="Genomic_DNA"/>
</dbReference>
<gene>
    <name evidence="3" type="ORF">ACI8B_210294</name>
    <name evidence="2" type="ORF">CW311_13605</name>
    <name evidence="1" type="ORF">F993_00084</name>
</gene>
<evidence type="ECO:0000313" key="1">
    <source>
        <dbReference type="EMBL" id="ENU25310.1"/>
    </source>
</evidence>
<dbReference type="EMBL" id="PISJ01000015">
    <property type="protein sequence ID" value="PKF32662.1"/>
    <property type="molecule type" value="Genomic_DNA"/>
</dbReference>
<dbReference type="Proteomes" id="UP000430404">
    <property type="component" value="Unassembled WGS sequence"/>
</dbReference>
<accession>A0A653K3T3</accession>
<evidence type="ECO:0000313" key="4">
    <source>
        <dbReference type="Proteomes" id="UP000013034"/>
    </source>
</evidence>
<dbReference type="AlphaFoldDB" id="A0A653K3T3"/>
<reference evidence="3 6" key="3">
    <citation type="submission" date="2019-10" db="EMBL/GenBank/DDBJ databases">
        <authorList>
            <person name="Karimi E."/>
        </authorList>
    </citation>
    <scope>NUCLEOTIDE SEQUENCE [LARGE SCALE GENOMIC DNA]</scope>
    <source>
        <strain evidence="3">Acinetobacter sp. 8BE</strain>
    </source>
</reference>
<proteinExistence type="predicted"/>
<name>A0A653K3T3_9GAMM</name>
<accession>A0A1E7QX60</accession>
<evidence type="ECO:0000313" key="6">
    <source>
        <dbReference type="Proteomes" id="UP000430404"/>
    </source>
</evidence>
<dbReference type="EMBL" id="APOI01000002">
    <property type="protein sequence ID" value="ENU25310.1"/>
    <property type="molecule type" value="Genomic_DNA"/>
</dbReference>
<evidence type="ECO:0000313" key="5">
    <source>
        <dbReference type="Proteomes" id="UP000233553"/>
    </source>
</evidence>
<dbReference type="Proteomes" id="UP000233553">
    <property type="component" value="Unassembled WGS sequence"/>
</dbReference>
<protein>
    <submittedName>
        <fullName evidence="3">Uncharacterized protein</fullName>
    </submittedName>
</protein>
<dbReference type="Proteomes" id="UP000013034">
    <property type="component" value="Unassembled WGS sequence"/>
</dbReference>
<organism evidence="3 6">
    <name type="scientific">Acinetobacter proteolyticus</name>
    <dbReference type="NCBI Taxonomy" id="1776741"/>
    <lineage>
        <taxon>Bacteria</taxon>
        <taxon>Pseudomonadati</taxon>
        <taxon>Pseudomonadota</taxon>
        <taxon>Gammaproteobacteria</taxon>
        <taxon>Moraxellales</taxon>
        <taxon>Moraxellaceae</taxon>
        <taxon>Acinetobacter</taxon>
    </lineage>
</organism>
<reference evidence="2 5" key="2">
    <citation type="submission" date="2017-12" db="EMBL/GenBank/DDBJ databases">
        <title>Draft Genome sequences of multiple microbial strains isolated from spacecraft associated surfaces.</title>
        <authorList>
            <person name="Seuylemezian A."/>
            <person name="Vaishampayan P."/>
            <person name="Venkateswaran K."/>
        </authorList>
    </citation>
    <scope>NUCLEOTIDE SEQUENCE [LARGE SCALE GENOMIC DNA]</scope>
    <source>
        <strain evidence="2 5">2P01AA</strain>
    </source>
</reference>
<sequence length="63" mass="7418">MFLNGQLEVRIVFIILKAENKLKCIFYEINHILIEYFLVSTLTPIPRFELGAFEHHGMILILN</sequence>
<keyword evidence="4" id="KW-1185">Reference proteome</keyword>
<evidence type="ECO:0000313" key="3">
    <source>
        <dbReference type="EMBL" id="VXA55507.1"/>
    </source>
</evidence>
<evidence type="ECO:0000313" key="2">
    <source>
        <dbReference type="EMBL" id="PKF32662.1"/>
    </source>
</evidence>